<keyword evidence="6" id="KW-1185">Reference proteome</keyword>
<proteinExistence type="inferred from homology"/>
<dbReference type="InterPro" id="IPR036291">
    <property type="entry name" value="NAD(P)-bd_dom_sf"/>
</dbReference>
<dbReference type="EMBL" id="BOMB01000057">
    <property type="protein sequence ID" value="GID16330.1"/>
    <property type="molecule type" value="Genomic_DNA"/>
</dbReference>
<dbReference type="InterPro" id="IPR000683">
    <property type="entry name" value="Gfo/Idh/MocA-like_OxRdtase_N"/>
</dbReference>
<dbReference type="AlphaFoldDB" id="A0A8J3JDB2"/>
<reference evidence="5" key="1">
    <citation type="submission" date="2021-01" db="EMBL/GenBank/DDBJ databases">
        <title>Whole genome shotgun sequence of Actinocatenispora rupis NBRC 107355.</title>
        <authorList>
            <person name="Komaki H."/>
            <person name="Tamura T."/>
        </authorList>
    </citation>
    <scope>NUCLEOTIDE SEQUENCE</scope>
    <source>
        <strain evidence="5">NBRC 107355</strain>
    </source>
</reference>
<gene>
    <name evidence="5" type="ORF">Aru02nite_72190</name>
</gene>
<evidence type="ECO:0000313" key="5">
    <source>
        <dbReference type="EMBL" id="GID16330.1"/>
    </source>
</evidence>
<dbReference type="PANTHER" id="PTHR22604">
    <property type="entry name" value="OXIDOREDUCTASES"/>
    <property type="match status" value="1"/>
</dbReference>
<dbReference type="RefSeq" id="WP_203665004.1">
    <property type="nucleotide sequence ID" value="NZ_BAAAZM010000001.1"/>
</dbReference>
<keyword evidence="2" id="KW-0560">Oxidoreductase</keyword>
<feature type="domain" description="GFO/IDH/MocA-like oxidoreductase" evidence="4">
    <location>
        <begin position="131"/>
        <end position="247"/>
    </location>
</feature>
<dbReference type="GO" id="GO:0016491">
    <property type="term" value="F:oxidoreductase activity"/>
    <property type="evidence" value="ECO:0007669"/>
    <property type="project" value="UniProtKB-KW"/>
</dbReference>
<feature type="domain" description="Gfo/Idh/MocA-like oxidoreductase N-terminal" evidence="3">
    <location>
        <begin position="4"/>
        <end position="121"/>
    </location>
</feature>
<dbReference type="SUPFAM" id="SSF51735">
    <property type="entry name" value="NAD(P)-binding Rossmann-fold domains"/>
    <property type="match status" value="1"/>
</dbReference>
<name>A0A8J3JDB2_9ACTN</name>
<dbReference type="InterPro" id="IPR055170">
    <property type="entry name" value="GFO_IDH_MocA-like_dom"/>
</dbReference>
<evidence type="ECO:0000256" key="1">
    <source>
        <dbReference type="ARBA" id="ARBA00010928"/>
    </source>
</evidence>
<accession>A0A8J3JDB2</accession>
<comment type="caution">
    <text evidence="5">The sequence shown here is derived from an EMBL/GenBank/DDBJ whole genome shotgun (WGS) entry which is preliminary data.</text>
</comment>
<sequence>MRKIRWGVLATGGIAASFTEDLLTMPDAELVAVASRATEPARRFAHRYDIARAYGDWQGLADDPDIDIVYVATPHAAHHAAAALLLDAGKAVLVEKAFTLNHAQADDLAARARRAGVLLMEAMWTRTLPAVREMTARIADGAIGTPTVVTADFGLAGPFDTTHRLRAPALGGGALLDLGVYPVSFAQLVLGTPDTIRATGRLTPEGVDETTGILLGHPDGAIATLSCSITADTPRTATITGTHGRIELDRGFFAPNGFRLIRGDTLDHITAPITARGYVHEAAEAMRCLRAGETDSPLVPLADTLSVMRTMDAVRAQLGVRYPGE</sequence>
<dbReference type="GO" id="GO:0000166">
    <property type="term" value="F:nucleotide binding"/>
    <property type="evidence" value="ECO:0007669"/>
    <property type="project" value="InterPro"/>
</dbReference>
<dbReference type="Pfam" id="PF01408">
    <property type="entry name" value="GFO_IDH_MocA"/>
    <property type="match status" value="1"/>
</dbReference>
<protein>
    <submittedName>
        <fullName evidence="5">Oxidoreductase</fullName>
    </submittedName>
</protein>
<evidence type="ECO:0000259" key="3">
    <source>
        <dbReference type="Pfam" id="PF01408"/>
    </source>
</evidence>
<organism evidence="5 6">
    <name type="scientific">Actinocatenispora rupis</name>
    <dbReference type="NCBI Taxonomy" id="519421"/>
    <lineage>
        <taxon>Bacteria</taxon>
        <taxon>Bacillati</taxon>
        <taxon>Actinomycetota</taxon>
        <taxon>Actinomycetes</taxon>
        <taxon>Micromonosporales</taxon>
        <taxon>Micromonosporaceae</taxon>
        <taxon>Actinocatenispora</taxon>
    </lineage>
</organism>
<dbReference type="SUPFAM" id="SSF55347">
    <property type="entry name" value="Glyceraldehyde-3-phosphate dehydrogenase-like, C-terminal domain"/>
    <property type="match status" value="1"/>
</dbReference>
<dbReference type="Gene3D" id="3.30.360.10">
    <property type="entry name" value="Dihydrodipicolinate Reductase, domain 2"/>
    <property type="match status" value="1"/>
</dbReference>
<dbReference type="PANTHER" id="PTHR22604:SF105">
    <property type="entry name" value="TRANS-1,2-DIHYDROBENZENE-1,2-DIOL DEHYDROGENASE"/>
    <property type="match status" value="1"/>
</dbReference>
<evidence type="ECO:0000259" key="4">
    <source>
        <dbReference type="Pfam" id="PF22725"/>
    </source>
</evidence>
<evidence type="ECO:0000313" key="6">
    <source>
        <dbReference type="Proteomes" id="UP000612808"/>
    </source>
</evidence>
<evidence type="ECO:0000256" key="2">
    <source>
        <dbReference type="ARBA" id="ARBA00023002"/>
    </source>
</evidence>
<dbReference type="Proteomes" id="UP000612808">
    <property type="component" value="Unassembled WGS sequence"/>
</dbReference>
<comment type="similarity">
    <text evidence="1">Belongs to the Gfo/Idh/MocA family.</text>
</comment>
<dbReference type="InterPro" id="IPR050984">
    <property type="entry name" value="Gfo/Idh/MocA_domain"/>
</dbReference>
<dbReference type="Gene3D" id="3.40.50.720">
    <property type="entry name" value="NAD(P)-binding Rossmann-like Domain"/>
    <property type="match status" value="1"/>
</dbReference>
<dbReference type="Pfam" id="PF22725">
    <property type="entry name" value="GFO_IDH_MocA_C3"/>
    <property type="match status" value="1"/>
</dbReference>